<dbReference type="EMBL" id="JAVRJZ010000011">
    <property type="protein sequence ID" value="KAK2716908.1"/>
    <property type="molecule type" value="Genomic_DNA"/>
</dbReference>
<evidence type="ECO:0000313" key="3">
    <source>
        <dbReference type="Proteomes" id="UP001187531"/>
    </source>
</evidence>
<dbReference type="AlphaFoldDB" id="A0AA88L2W2"/>
<feature type="chain" id="PRO_5041669996" description="EB domain-containing protein" evidence="1">
    <location>
        <begin position="21"/>
        <end position="261"/>
    </location>
</feature>
<organism evidence="2 3">
    <name type="scientific">Artemia franciscana</name>
    <name type="common">Brine shrimp</name>
    <name type="synonym">Artemia sanfranciscana</name>
    <dbReference type="NCBI Taxonomy" id="6661"/>
    <lineage>
        <taxon>Eukaryota</taxon>
        <taxon>Metazoa</taxon>
        <taxon>Ecdysozoa</taxon>
        <taxon>Arthropoda</taxon>
        <taxon>Crustacea</taxon>
        <taxon>Branchiopoda</taxon>
        <taxon>Anostraca</taxon>
        <taxon>Artemiidae</taxon>
        <taxon>Artemia</taxon>
    </lineage>
</organism>
<comment type="caution">
    <text evidence="2">The sequence shown here is derived from an EMBL/GenBank/DDBJ whole genome shotgun (WGS) entry which is preliminary data.</text>
</comment>
<name>A0AA88L2W2_ARTSF</name>
<accession>A0AA88L2W2</accession>
<evidence type="ECO:0000313" key="2">
    <source>
        <dbReference type="EMBL" id="KAK2716908.1"/>
    </source>
</evidence>
<feature type="signal peptide" evidence="1">
    <location>
        <begin position="1"/>
        <end position="20"/>
    </location>
</feature>
<keyword evidence="3" id="KW-1185">Reference proteome</keyword>
<protein>
    <recommendedName>
        <fullName evidence="4">EB domain-containing protein</fullName>
    </recommendedName>
</protein>
<gene>
    <name evidence="2" type="ORF">QYM36_007153</name>
</gene>
<dbReference type="Proteomes" id="UP001187531">
    <property type="component" value="Unassembled WGS sequence"/>
</dbReference>
<reference evidence="2" key="1">
    <citation type="submission" date="2023-07" db="EMBL/GenBank/DDBJ databases">
        <title>Chromosome-level genome assembly of Artemia franciscana.</title>
        <authorList>
            <person name="Jo E."/>
        </authorList>
    </citation>
    <scope>NUCLEOTIDE SEQUENCE</scope>
    <source>
        <tissue evidence="2">Whole body</tissue>
    </source>
</reference>
<proteinExistence type="predicted"/>
<keyword evidence="1" id="KW-0732">Signal</keyword>
<sequence>MTIIVAKLGIILLLWDASLAANSSASEDQRNLGVFNRRWECDPLAVYPCGTLDTSAICTLVHEKFVCYCTAPFYILDEDTGLCTSTTEYRDSCSPNQFVCGLDPHGRCLVSTRGKVCICSPGFVNVAYQCVLDPVFVFTQVTKKAGTSTGITAIVLGSIAVSYAQNKWCYTNEDTTGLKALIPHWMRSGNPLSAFRCPNLENYITNNESDDNWLYDDEDEEFEDEDLYPDFLPNESMLDSGLTFVKNLMAWKANSKENDEL</sequence>
<evidence type="ECO:0008006" key="4">
    <source>
        <dbReference type="Google" id="ProtNLM"/>
    </source>
</evidence>
<evidence type="ECO:0000256" key="1">
    <source>
        <dbReference type="SAM" id="SignalP"/>
    </source>
</evidence>